<keyword evidence="3 6" id="KW-0731">Sigma factor</keyword>
<dbReference type="CDD" id="cd06171">
    <property type="entry name" value="Sigma70_r4"/>
    <property type="match status" value="1"/>
</dbReference>
<dbReference type="Gene3D" id="1.10.1740.10">
    <property type="match status" value="1"/>
</dbReference>
<name>A0A346A4D8_9HYPH</name>
<dbReference type="PANTHER" id="PTHR43133:SF8">
    <property type="entry name" value="RNA POLYMERASE SIGMA FACTOR HI_1459-RELATED"/>
    <property type="match status" value="1"/>
</dbReference>
<evidence type="ECO:0000313" key="10">
    <source>
        <dbReference type="Proteomes" id="UP000254889"/>
    </source>
</evidence>
<dbReference type="InterPro" id="IPR013249">
    <property type="entry name" value="RNA_pol_sigma70_r4_t2"/>
</dbReference>
<dbReference type="NCBIfam" id="NF009190">
    <property type="entry name" value="PRK12538.1"/>
    <property type="match status" value="1"/>
</dbReference>
<keyword evidence="10" id="KW-1185">Reference proteome</keyword>
<keyword evidence="2 6" id="KW-0805">Transcription regulation</keyword>
<feature type="domain" description="RNA polymerase sigma-70 region 2" evidence="7">
    <location>
        <begin position="61"/>
        <end position="126"/>
    </location>
</feature>
<dbReference type="InterPro" id="IPR000838">
    <property type="entry name" value="RNA_pol_sigma70_ECF_CS"/>
</dbReference>
<dbReference type="InterPro" id="IPR013324">
    <property type="entry name" value="RNA_pol_sigma_r3/r4-like"/>
</dbReference>
<dbReference type="KEGG" id="ptaw:DW352_13985"/>
<keyword evidence="4 6" id="KW-0238">DNA-binding</keyword>
<evidence type="ECO:0000313" key="9">
    <source>
        <dbReference type="EMBL" id="AXK84035.1"/>
    </source>
</evidence>
<comment type="similarity">
    <text evidence="1 6">Belongs to the sigma-70 factor family. ECF subfamily.</text>
</comment>
<dbReference type="Gene3D" id="1.10.10.10">
    <property type="entry name" value="Winged helix-like DNA-binding domain superfamily/Winged helix DNA-binding domain"/>
    <property type="match status" value="1"/>
</dbReference>
<dbReference type="Proteomes" id="UP000254889">
    <property type="component" value="Chromosome"/>
</dbReference>
<dbReference type="EMBL" id="CP031417">
    <property type="protein sequence ID" value="AXK84035.1"/>
    <property type="molecule type" value="Genomic_DNA"/>
</dbReference>
<protein>
    <recommendedName>
        <fullName evidence="6">RNA polymerase sigma factor</fullName>
    </recommendedName>
</protein>
<dbReference type="SUPFAM" id="SSF88659">
    <property type="entry name" value="Sigma3 and sigma4 domains of RNA polymerase sigma factors"/>
    <property type="match status" value="1"/>
</dbReference>
<dbReference type="InterPro" id="IPR013325">
    <property type="entry name" value="RNA_pol_sigma_r2"/>
</dbReference>
<dbReference type="PANTHER" id="PTHR43133">
    <property type="entry name" value="RNA POLYMERASE ECF-TYPE SIGMA FACTO"/>
    <property type="match status" value="1"/>
</dbReference>
<dbReference type="PROSITE" id="PS01063">
    <property type="entry name" value="SIGMA70_ECF"/>
    <property type="match status" value="1"/>
</dbReference>
<evidence type="ECO:0000256" key="1">
    <source>
        <dbReference type="ARBA" id="ARBA00010641"/>
    </source>
</evidence>
<dbReference type="NCBIfam" id="NF004113">
    <property type="entry name" value="PRK05602.1"/>
    <property type="match status" value="1"/>
</dbReference>
<dbReference type="GO" id="GO:0016987">
    <property type="term" value="F:sigma factor activity"/>
    <property type="evidence" value="ECO:0007669"/>
    <property type="project" value="UniProtKB-KW"/>
</dbReference>
<evidence type="ECO:0000256" key="6">
    <source>
        <dbReference type="RuleBase" id="RU000716"/>
    </source>
</evidence>
<evidence type="ECO:0000256" key="2">
    <source>
        <dbReference type="ARBA" id="ARBA00023015"/>
    </source>
</evidence>
<gene>
    <name evidence="9" type="ORF">DW352_13985</name>
</gene>
<evidence type="ECO:0000256" key="3">
    <source>
        <dbReference type="ARBA" id="ARBA00023082"/>
    </source>
</evidence>
<accession>A0A346A4D8</accession>
<sequence>MTQAYMNLSRPAAQSAAVEIGIGDAVAETFGRVDEAPSAADTDDGLLERIAANDQNAFRLLVERHIDRAYGLALRILNNRADAEDIVQDTLLKIWLHRGRWESGRAKFSTWLYRVVTNRCIDYRRQPRTEDLEQVPEVADAKPLPIEELQKHKVTSLLDAAMERLPEQQRIALILSYHENMNNSEVAEVMQTTVMAVESLLKRGRQKLRELLRRSEKDIRGSFTDD</sequence>
<dbReference type="InterPro" id="IPR039425">
    <property type="entry name" value="RNA_pol_sigma-70-like"/>
</dbReference>
<dbReference type="InterPro" id="IPR014284">
    <property type="entry name" value="RNA_pol_sigma-70_dom"/>
</dbReference>
<dbReference type="NCBIfam" id="TIGR02937">
    <property type="entry name" value="sigma70-ECF"/>
    <property type="match status" value="1"/>
</dbReference>
<dbReference type="OrthoDB" id="9780326at2"/>
<proteinExistence type="inferred from homology"/>
<dbReference type="GO" id="GO:0003677">
    <property type="term" value="F:DNA binding"/>
    <property type="evidence" value="ECO:0007669"/>
    <property type="project" value="UniProtKB-KW"/>
</dbReference>
<evidence type="ECO:0000256" key="4">
    <source>
        <dbReference type="ARBA" id="ARBA00023125"/>
    </source>
</evidence>
<evidence type="ECO:0000259" key="7">
    <source>
        <dbReference type="Pfam" id="PF04542"/>
    </source>
</evidence>
<evidence type="ECO:0000256" key="5">
    <source>
        <dbReference type="ARBA" id="ARBA00023163"/>
    </source>
</evidence>
<feature type="domain" description="RNA polymerase sigma factor 70 region 4 type 2" evidence="8">
    <location>
        <begin position="157"/>
        <end position="208"/>
    </location>
</feature>
<organism evidence="9 10">
    <name type="scientific">Pseudolabrys taiwanensis</name>
    <dbReference type="NCBI Taxonomy" id="331696"/>
    <lineage>
        <taxon>Bacteria</taxon>
        <taxon>Pseudomonadati</taxon>
        <taxon>Pseudomonadota</taxon>
        <taxon>Alphaproteobacteria</taxon>
        <taxon>Hyphomicrobiales</taxon>
        <taxon>Xanthobacteraceae</taxon>
        <taxon>Pseudolabrys</taxon>
    </lineage>
</organism>
<evidence type="ECO:0000259" key="8">
    <source>
        <dbReference type="Pfam" id="PF08281"/>
    </source>
</evidence>
<dbReference type="Pfam" id="PF08281">
    <property type="entry name" value="Sigma70_r4_2"/>
    <property type="match status" value="1"/>
</dbReference>
<dbReference type="Pfam" id="PF04542">
    <property type="entry name" value="Sigma70_r2"/>
    <property type="match status" value="1"/>
</dbReference>
<reference evidence="9 10" key="1">
    <citation type="submission" date="2018-07" db="EMBL/GenBank/DDBJ databases">
        <authorList>
            <person name="Quirk P.G."/>
            <person name="Krulwich T.A."/>
        </authorList>
    </citation>
    <scope>NUCLEOTIDE SEQUENCE [LARGE SCALE GENOMIC DNA]</scope>
    <source>
        <strain evidence="9 10">CC-BB4</strain>
    </source>
</reference>
<dbReference type="GO" id="GO:0006352">
    <property type="term" value="P:DNA-templated transcription initiation"/>
    <property type="evidence" value="ECO:0007669"/>
    <property type="project" value="InterPro"/>
</dbReference>
<keyword evidence="5 6" id="KW-0804">Transcription</keyword>
<dbReference type="AlphaFoldDB" id="A0A346A4D8"/>
<dbReference type="InterPro" id="IPR036388">
    <property type="entry name" value="WH-like_DNA-bd_sf"/>
</dbReference>
<dbReference type="SUPFAM" id="SSF88946">
    <property type="entry name" value="Sigma2 domain of RNA polymerase sigma factors"/>
    <property type="match status" value="1"/>
</dbReference>
<dbReference type="InterPro" id="IPR007627">
    <property type="entry name" value="RNA_pol_sigma70_r2"/>
</dbReference>